<comment type="function">
    <text evidence="11">Regulates global gene expression after oxidative stress. Interacts and stabilizes mRNAs and may regulate their transition between different cytoplasmic components after oxidative stress.</text>
</comment>
<dbReference type="FunFam" id="3.30.70.330:FF:000183">
    <property type="entry name" value="R3H domain containing protein"/>
    <property type="match status" value="1"/>
</dbReference>
<evidence type="ECO:0000256" key="8">
    <source>
        <dbReference type="ARBA" id="ARBA00022840"/>
    </source>
</evidence>
<dbReference type="GO" id="GO:0003677">
    <property type="term" value="F:DNA binding"/>
    <property type="evidence" value="ECO:0007669"/>
    <property type="project" value="UniProtKB-ARBA"/>
</dbReference>
<keyword evidence="4" id="KW-0597">Phosphoprotein</keyword>
<organism evidence="17 18">
    <name type="scientific">Gomphillus americanus</name>
    <dbReference type="NCBI Taxonomy" id="1940652"/>
    <lineage>
        <taxon>Eukaryota</taxon>
        <taxon>Fungi</taxon>
        <taxon>Dikarya</taxon>
        <taxon>Ascomycota</taxon>
        <taxon>Pezizomycotina</taxon>
        <taxon>Lecanoromycetes</taxon>
        <taxon>OSLEUM clade</taxon>
        <taxon>Ostropomycetidae</taxon>
        <taxon>Ostropales</taxon>
        <taxon>Graphidaceae</taxon>
        <taxon>Gomphilloideae</taxon>
        <taxon>Gomphillus</taxon>
    </lineage>
</organism>
<feature type="region of interest" description="Disordered" evidence="14">
    <location>
        <begin position="522"/>
        <end position="602"/>
    </location>
</feature>
<comment type="caution">
    <text evidence="17">The sequence shown here is derived from an EMBL/GenBank/DDBJ whole genome shotgun (WGS) entry which is preliminary data.</text>
</comment>
<dbReference type="Pfam" id="PF00076">
    <property type="entry name" value="RRM_1"/>
    <property type="match status" value="1"/>
</dbReference>
<dbReference type="InterPro" id="IPR036867">
    <property type="entry name" value="R3H_dom_sf"/>
</dbReference>
<dbReference type="CDD" id="cd02639">
    <property type="entry name" value="R3H_RRM"/>
    <property type="match status" value="1"/>
</dbReference>
<evidence type="ECO:0000259" key="15">
    <source>
        <dbReference type="PROSITE" id="PS50102"/>
    </source>
</evidence>
<evidence type="ECO:0000256" key="6">
    <source>
        <dbReference type="ARBA" id="ARBA00022801"/>
    </source>
</evidence>
<dbReference type="SUPFAM" id="SSF54928">
    <property type="entry name" value="RNA-binding domain, RBD"/>
    <property type="match status" value="1"/>
</dbReference>
<dbReference type="FunFam" id="3.30.1370.50:FF:000002">
    <property type="entry name" value="Immunoglobulin mu DNA-binding protein 2"/>
    <property type="match status" value="1"/>
</dbReference>
<dbReference type="EMBL" id="CAJPDQ010000008">
    <property type="protein sequence ID" value="CAF9913711.1"/>
    <property type="molecule type" value="Genomic_DNA"/>
</dbReference>
<keyword evidence="8" id="KW-0067">ATP-binding</keyword>
<dbReference type="InterPro" id="IPR001374">
    <property type="entry name" value="R3H_dom"/>
</dbReference>
<dbReference type="InterPro" id="IPR035979">
    <property type="entry name" value="RBD_domain_sf"/>
</dbReference>
<evidence type="ECO:0000313" key="18">
    <source>
        <dbReference type="Proteomes" id="UP000664169"/>
    </source>
</evidence>
<feature type="region of interest" description="Disordered" evidence="14">
    <location>
        <begin position="1"/>
        <end position="22"/>
    </location>
</feature>
<feature type="compositionally biased region" description="Basic and acidic residues" evidence="14">
    <location>
        <begin position="228"/>
        <end position="249"/>
    </location>
</feature>
<dbReference type="GO" id="GO:0005524">
    <property type="term" value="F:ATP binding"/>
    <property type="evidence" value="ECO:0007669"/>
    <property type="project" value="UniProtKB-KW"/>
</dbReference>
<keyword evidence="10" id="KW-0539">Nucleus</keyword>
<evidence type="ECO:0000256" key="13">
    <source>
        <dbReference type="PROSITE-ProRule" id="PRU00176"/>
    </source>
</evidence>
<accession>A0A8H3EW12</accession>
<dbReference type="GO" id="GO:0071014">
    <property type="term" value="C:post-mRNA release spliceosomal complex"/>
    <property type="evidence" value="ECO:0007669"/>
    <property type="project" value="UniProtKB-ARBA"/>
</dbReference>
<evidence type="ECO:0000256" key="12">
    <source>
        <dbReference type="ARBA" id="ARBA00062407"/>
    </source>
</evidence>
<evidence type="ECO:0000313" key="17">
    <source>
        <dbReference type="EMBL" id="CAF9913711.1"/>
    </source>
</evidence>
<feature type="compositionally biased region" description="Polar residues" evidence="14">
    <location>
        <begin position="9"/>
        <end position="22"/>
    </location>
</feature>
<dbReference type="InterPro" id="IPR012677">
    <property type="entry name" value="Nucleotide-bd_a/b_plait_sf"/>
</dbReference>
<dbReference type="PANTHER" id="PTHR23003:SF17">
    <property type="entry name" value="RNA-BINDING PROTEIN PIN4"/>
    <property type="match status" value="1"/>
</dbReference>
<evidence type="ECO:0000256" key="1">
    <source>
        <dbReference type="ARBA" id="ARBA00004123"/>
    </source>
</evidence>
<dbReference type="GO" id="GO:0005737">
    <property type="term" value="C:cytoplasm"/>
    <property type="evidence" value="ECO:0007669"/>
    <property type="project" value="UniProtKB-SubCell"/>
</dbReference>
<feature type="compositionally biased region" description="Polar residues" evidence="14">
    <location>
        <begin position="590"/>
        <end position="602"/>
    </location>
</feature>
<dbReference type="InterPro" id="IPR034186">
    <property type="entry name" value="PIN4-like_RRM"/>
</dbReference>
<dbReference type="Gene3D" id="3.30.1370.50">
    <property type="entry name" value="R3H-like domain"/>
    <property type="match status" value="1"/>
</dbReference>
<keyword evidence="7" id="KW-0347">Helicase</keyword>
<feature type="domain" description="R3H" evidence="16">
    <location>
        <begin position="298"/>
        <end position="363"/>
    </location>
</feature>
<dbReference type="GO" id="GO:0003729">
    <property type="term" value="F:mRNA binding"/>
    <property type="evidence" value="ECO:0007669"/>
    <property type="project" value="TreeGrafter"/>
</dbReference>
<dbReference type="GO" id="GO:0004386">
    <property type="term" value="F:helicase activity"/>
    <property type="evidence" value="ECO:0007669"/>
    <property type="project" value="UniProtKB-KW"/>
</dbReference>
<gene>
    <name evidence="17" type="ORF">GOMPHAMPRED_008003</name>
</gene>
<dbReference type="AlphaFoldDB" id="A0A8H3EW12"/>
<evidence type="ECO:0000256" key="10">
    <source>
        <dbReference type="ARBA" id="ARBA00023242"/>
    </source>
</evidence>
<dbReference type="InterPro" id="IPR000504">
    <property type="entry name" value="RRM_dom"/>
</dbReference>
<dbReference type="PROSITE" id="PS50102">
    <property type="entry name" value="RRM"/>
    <property type="match status" value="1"/>
</dbReference>
<evidence type="ECO:0000256" key="9">
    <source>
        <dbReference type="ARBA" id="ARBA00022884"/>
    </source>
</evidence>
<evidence type="ECO:0000256" key="11">
    <source>
        <dbReference type="ARBA" id="ARBA00055199"/>
    </source>
</evidence>
<evidence type="ECO:0000256" key="3">
    <source>
        <dbReference type="ARBA" id="ARBA00022490"/>
    </source>
</evidence>
<evidence type="ECO:0000256" key="5">
    <source>
        <dbReference type="ARBA" id="ARBA00022741"/>
    </source>
</evidence>
<evidence type="ECO:0000259" key="16">
    <source>
        <dbReference type="PROSITE" id="PS51061"/>
    </source>
</evidence>
<dbReference type="PANTHER" id="PTHR23003">
    <property type="entry name" value="RNA RECOGNITION MOTIF RRM DOMAIN CONTAINING PROTEIN"/>
    <property type="match status" value="1"/>
</dbReference>
<dbReference type="SUPFAM" id="SSF82708">
    <property type="entry name" value="R3H domain"/>
    <property type="match status" value="1"/>
</dbReference>
<dbReference type="PROSITE" id="PS51061">
    <property type="entry name" value="R3H"/>
    <property type="match status" value="1"/>
</dbReference>
<reference evidence="17" key="1">
    <citation type="submission" date="2021-03" db="EMBL/GenBank/DDBJ databases">
        <authorList>
            <person name="Tagirdzhanova G."/>
        </authorList>
    </citation>
    <scope>NUCLEOTIDE SEQUENCE</scope>
</reference>
<keyword evidence="9 13" id="KW-0694">RNA-binding</keyword>
<comment type="subunit">
    <text evidence="12">Interacts with csx1.</text>
</comment>
<dbReference type="Pfam" id="PF01424">
    <property type="entry name" value="R3H"/>
    <property type="match status" value="1"/>
</dbReference>
<dbReference type="SMART" id="SM00393">
    <property type="entry name" value="R3H"/>
    <property type="match status" value="1"/>
</dbReference>
<dbReference type="CDD" id="cd12253">
    <property type="entry name" value="RRM_PIN4_like"/>
    <property type="match status" value="1"/>
</dbReference>
<keyword evidence="3" id="KW-0963">Cytoplasm</keyword>
<feature type="region of interest" description="Disordered" evidence="14">
    <location>
        <begin position="228"/>
        <end position="284"/>
    </location>
</feature>
<dbReference type="InterPro" id="IPR034069">
    <property type="entry name" value="R3H_Cip2"/>
</dbReference>
<name>A0A8H3EW12_9LECA</name>
<evidence type="ECO:0000256" key="7">
    <source>
        <dbReference type="ARBA" id="ARBA00022806"/>
    </source>
</evidence>
<feature type="domain" description="RRM" evidence="15">
    <location>
        <begin position="146"/>
        <end position="224"/>
    </location>
</feature>
<sequence>MFHEGTARSPGSQRYPPQNLHRQGSRQFDAYGQMTSQAFNAEDRFEPGRFDRMNTGLGSGGFGAFEGGQIWNPNAFAPFNNFNTTRTMKPSNRGRSNLPSTWLEQPIPPIPNISQLGMIGQSVLGNSQPMRNEVFQHESDEELIPTAIVIKNIPFAVKKEQLVDLMTSMNLPLPYAFNYHFDNGVFRGLAFANFTSPEETAAVIENLNHFELHGRKLRVEYKKMLPQQERERIEREKRERRGQLEEQHRPMPTPNLHNQQSISSISSHVPATSPSPVSSRNNQSTINIPIAPNVDLNDPEALQFYNEILIYKQDKQQREPLVFPSTLSPSQRRLVHTIAHFMGLSHVSRGNGEQRQVHVYREDETVSPLLQQGLGLDQDPNRRVLNRAATTDFREGRVADPAVSYATLRGQQSNGFLGIPDSPVGFMNQNNNLRAAKSFADLRAYTPSPAQSTASFPVNLQSNIARFQDNGLGSASSGTPMMNNTNSGHAHENLITTGLSNMSIGTSIGNGGSPRRARLGMPWDESTTSTAPIGANRSFMNNYDESRGGSTVPILPSRQPRGPAVERGQGFAARNRQNGHQQRNSDELKQQNSSNLAAISVE</sequence>
<dbReference type="GO" id="GO:0016787">
    <property type="term" value="F:hydrolase activity"/>
    <property type="evidence" value="ECO:0007669"/>
    <property type="project" value="UniProtKB-KW"/>
</dbReference>
<dbReference type="InterPro" id="IPR050374">
    <property type="entry name" value="RRT5_SRSF_SR"/>
</dbReference>
<keyword evidence="18" id="KW-1185">Reference proteome</keyword>
<evidence type="ECO:0000256" key="14">
    <source>
        <dbReference type="SAM" id="MobiDB-lite"/>
    </source>
</evidence>
<proteinExistence type="predicted"/>
<comment type="subcellular location">
    <subcellularLocation>
        <location evidence="2">Cytoplasm</location>
    </subcellularLocation>
    <subcellularLocation>
        <location evidence="1">Nucleus</location>
    </subcellularLocation>
</comment>
<dbReference type="Proteomes" id="UP000664169">
    <property type="component" value="Unassembled WGS sequence"/>
</dbReference>
<dbReference type="SMART" id="SM00360">
    <property type="entry name" value="RRM"/>
    <property type="match status" value="1"/>
</dbReference>
<dbReference type="Gene3D" id="3.30.70.330">
    <property type="match status" value="1"/>
</dbReference>
<keyword evidence="5" id="KW-0547">Nucleotide-binding</keyword>
<evidence type="ECO:0000256" key="4">
    <source>
        <dbReference type="ARBA" id="ARBA00022553"/>
    </source>
</evidence>
<evidence type="ECO:0000256" key="2">
    <source>
        <dbReference type="ARBA" id="ARBA00004496"/>
    </source>
</evidence>
<feature type="compositionally biased region" description="Polar residues" evidence="14">
    <location>
        <begin position="269"/>
        <end position="284"/>
    </location>
</feature>
<dbReference type="OrthoDB" id="434258at2759"/>
<keyword evidence="6" id="KW-0378">Hydrolase</keyword>
<protein>
    <recommendedName>
        <fullName evidence="19">R3H domain protein</fullName>
    </recommendedName>
</protein>
<evidence type="ECO:0008006" key="19">
    <source>
        <dbReference type="Google" id="ProtNLM"/>
    </source>
</evidence>